<organism evidence="1">
    <name type="scientific">Weissella thailandensis fsh4-2</name>
    <dbReference type="NCBI Taxonomy" id="1056112"/>
    <lineage>
        <taxon>Bacteria</taxon>
        <taxon>Bacillati</taxon>
        <taxon>Bacillota</taxon>
        <taxon>Bacilli</taxon>
        <taxon>Lactobacillales</taxon>
        <taxon>Lactobacillaceae</taxon>
        <taxon>Weissella</taxon>
    </lineage>
</organism>
<dbReference type="GO" id="GO:0008684">
    <property type="term" value="F:2-oxopent-4-enoate hydratase activity"/>
    <property type="evidence" value="ECO:0007669"/>
    <property type="project" value="UniProtKB-EC"/>
</dbReference>
<dbReference type="GO" id="GO:0005737">
    <property type="term" value="C:cytoplasm"/>
    <property type="evidence" value="ECO:0007669"/>
    <property type="project" value="TreeGrafter"/>
</dbReference>
<name>G0UEF7_9LACO</name>
<reference evidence="1" key="1">
    <citation type="journal article" date="2011" name="J. Bacteriol.">
        <title>Genome Sequence of Weissella thailandensis fsh4-2.</title>
        <authorList>
            <person name="Benomar N."/>
            <person name="Abriouel H."/>
            <person name="Lee H."/>
            <person name="Cho G.S."/>
            <person name="Huch M."/>
            <person name="Pulido R.P."/>
            <person name="Holzapfel W.H."/>
            <person name="Galvez A."/>
            <person name="Franz C.M."/>
        </authorList>
    </citation>
    <scope>NUCLEOTIDE SEQUENCE</scope>
    <source>
        <strain evidence="1">Fsh4-2</strain>
    </source>
</reference>
<dbReference type="Gene3D" id="3.90.850.10">
    <property type="entry name" value="Fumarylacetoacetase-like, C-terminal domain"/>
    <property type="match status" value="1"/>
</dbReference>
<dbReference type="EMBL" id="HE575137">
    <property type="protein sequence ID" value="CCC56106.1"/>
    <property type="molecule type" value="Genomic_DNA"/>
</dbReference>
<dbReference type="PANTHER" id="PTHR30143:SF0">
    <property type="entry name" value="2-KETO-4-PENTENOATE HYDRATASE"/>
    <property type="match status" value="1"/>
</dbReference>
<gene>
    <name evidence="1" type="ORF">WT2_00096</name>
</gene>
<dbReference type="SUPFAM" id="SSF56529">
    <property type="entry name" value="FAH"/>
    <property type="match status" value="1"/>
</dbReference>
<reference evidence="1" key="2">
    <citation type="submission" date="2011-07" db="EMBL/GenBank/DDBJ databases">
        <authorList>
            <person name="Franz C."/>
        </authorList>
    </citation>
    <scope>NUCLEOTIDE SEQUENCE</scope>
    <source>
        <strain evidence="1">Fsh4-2</strain>
    </source>
</reference>
<dbReference type="AlphaFoldDB" id="G0UEF7"/>
<dbReference type="InterPro" id="IPR050772">
    <property type="entry name" value="Hydratase-Decarb/MhpD_sf"/>
</dbReference>
<dbReference type="EC" id="4.2.1.80" evidence="1"/>
<dbReference type="PANTHER" id="PTHR30143">
    <property type="entry name" value="ACID HYDRATASE"/>
    <property type="match status" value="1"/>
</dbReference>
<accession>G0UEF7</accession>
<protein>
    <submittedName>
        <fullName evidence="1">Putative 2-oxopent-4-enoate hydratase</fullName>
        <ecNumber evidence="1">4.2.1.80</ecNumber>
    </submittedName>
</protein>
<sequence>MEDIFMNQAMPELSTKEELSQSEQELVEHLFKAYQTHEPLQESDYEGVVTDEETAYQVQRHLTELKNEAVGGYKVSLTSQETQDMFDSDSPLYGAQVKSHFVSSPTTLYRSDLMEPLAEVEMLFTAKEDLNSNDSLADLLHKTKVAPAVEVPDSRFSDWFPSLSKYMVMSDAAVGGYVVYGQEVDADQLFNNVDELADVKCELFYNGEKLKDGVASEVLGNPLNSLHWLAEKLEQQGTPLKAGQRVSSGTFLLPESLGDGNWKATFNKGLGAVFFDVVAD</sequence>
<proteinExistence type="predicted"/>
<keyword evidence="1" id="KW-0456">Lyase</keyword>
<dbReference type="InterPro" id="IPR036663">
    <property type="entry name" value="Fumarylacetoacetase_C_sf"/>
</dbReference>
<evidence type="ECO:0000313" key="1">
    <source>
        <dbReference type="EMBL" id="CCC56106.1"/>
    </source>
</evidence>